<name>A0A7S3CZQ7_9EUKA</name>
<keyword evidence="1" id="KW-0479">Metal-binding</keyword>
<dbReference type="GO" id="GO:0008239">
    <property type="term" value="F:dipeptidyl-peptidase activity"/>
    <property type="evidence" value="ECO:0007669"/>
    <property type="project" value="TreeGrafter"/>
</dbReference>
<dbReference type="Gene3D" id="3.30.540.30">
    <property type="match status" value="1"/>
</dbReference>
<dbReference type="EMBL" id="HBIB01005908">
    <property type="protein sequence ID" value="CAE0241436.1"/>
    <property type="molecule type" value="Transcribed_RNA"/>
</dbReference>
<dbReference type="EMBL" id="HBIB01005907">
    <property type="protein sequence ID" value="CAE0241435.1"/>
    <property type="molecule type" value="Transcribed_RNA"/>
</dbReference>
<gene>
    <name evidence="3" type="ORF">PBIL07802_LOCUS3597</name>
    <name evidence="4" type="ORF">PBIL07802_LOCUS3598</name>
</gene>
<organism evidence="4">
    <name type="scientific">Palpitomonas bilix</name>
    <dbReference type="NCBI Taxonomy" id="652834"/>
    <lineage>
        <taxon>Eukaryota</taxon>
        <taxon>Eukaryota incertae sedis</taxon>
    </lineage>
</organism>
<evidence type="ECO:0000256" key="2">
    <source>
        <dbReference type="ARBA" id="ARBA00022801"/>
    </source>
</evidence>
<dbReference type="GO" id="GO:0046872">
    <property type="term" value="F:metal ion binding"/>
    <property type="evidence" value="ECO:0007669"/>
    <property type="project" value="UniProtKB-KW"/>
</dbReference>
<dbReference type="InterPro" id="IPR039461">
    <property type="entry name" value="Peptidase_M49"/>
</dbReference>
<accession>A0A7S3CZQ7</accession>
<evidence type="ECO:0008006" key="5">
    <source>
        <dbReference type="Google" id="ProtNLM"/>
    </source>
</evidence>
<dbReference type="Pfam" id="PF03571">
    <property type="entry name" value="Peptidase_M49"/>
    <property type="match status" value="1"/>
</dbReference>
<dbReference type="PANTHER" id="PTHR23422:SF9">
    <property type="entry name" value="ZN-DEPENDENT HYDROLASE"/>
    <property type="match status" value="1"/>
</dbReference>
<dbReference type="PANTHER" id="PTHR23422">
    <property type="entry name" value="DIPEPTIDYL PEPTIDASE III-RELATED"/>
    <property type="match status" value="1"/>
</dbReference>
<sequence>MDTTPTFSSLLPKAELDSELAKYVEVPFTSDLISAMPESEQTALRHLARAAEDMNELYISQIYEGSPAIAEALARQAVAEGEEVEPEMGSPVSGSSVLKSFWFYGGPWNETEEKFIDDAAHTVPSSRLPGGSLYPTTATKEELERWMGGLSGAEHDDATSFFTVIRKEGASFKSIPYSEEYASKLAGIAESLQKAADSTSDEGLKKYLEARAAAFFSNDYGESDYLWLGLNSSIDPTIGPYESYSDEHFAYKAFFEAYICVVRPKETEQLQELRGVLQYVEDNLPVSPSLRNPSLGAGAAIKVVDQVYSGGEARSGVQTIAFNLPNNATTTSKYGTKRVMMRNANLAKFDRILRPIAERLVEEEQLDLINFDAFFLHVLAHELMHGLGPHTVNVNCSNVVNCLDGKDVREVLAEHYSAIEEGKADISGLWAIQFLHDNPPNGEPLSLFSSGLGLDSFYVTFLASAFRSLRFGAKEAHAQGIAIQLQQLMEKGAVTRNETTNRYRVNLENMDTVKAAVEEITGMMMTIQANGDKAGAARLKADAVAAVEAVAGKDLEKLSDIPVDVRPVFALSPY</sequence>
<protein>
    <recommendedName>
        <fullName evidence="5">Peptidase family M49</fullName>
    </recommendedName>
</protein>
<evidence type="ECO:0000313" key="3">
    <source>
        <dbReference type="EMBL" id="CAE0241435.1"/>
    </source>
</evidence>
<evidence type="ECO:0000313" key="4">
    <source>
        <dbReference type="EMBL" id="CAE0241436.1"/>
    </source>
</evidence>
<dbReference type="GO" id="GO:0005737">
    <property type="term" value="C:cytoplasm"/>
    <property type="evidence" value="ECO:0007669"/>
    <property type="project" value="TreeGrafter"/>
</dbReference>
<reference evidence="4" key="1">
    <citation type="submission" date="2021-01" db="EMBL/GenBank/DDBJ databases">
        <authorList>
            <person name="Corre E."/>
            <person name="Pelletier E."/>
            <person name="Niang G."/>
            <person name="Scheremetjew M."/>
            <person name="Finn R."/>
            <person name="Kale V."/>
            <person name="Holt S."/>
            <person name="Cochrane G."/>
            <person name="Meng A."/>
            <person name="Brown T."/>
            <person name="Cohen L."/>
        </authorList>
    </citation>
    <scope>NUCLEOTIDE SEQUENCE</scope>
    <source>
        <strain evidence="4">NIES-2562</strain>
    </source>
</reference>
<evidence type="ECO:0000256" key="1">
    <source>
        <dbReference type="ARBA" id="ARBA00022723"/>
    </source>
</evidence>
<dbReference type="AlphaFoldDB" id="A0A7S3CZQ7"/>
<keyword evidence="2" id="KW-0378">Hydrolase</keyword>
<proteinExistence type="predicted"/>